<dbReference type="PANTHER" id="PTHR44337">
    <property type="entry name" value="CARCINOEMBRYONIC ANTIGEN-RELATED CELL ADHESION MOLECULE 8"/>
    <property type="match status" value="1"/>
</dbReference>
<dbReference type="InterPro" id="IPR052598">
    <property type="entry name" value="IgSF_CEA-related"/>
</dbReference>
<dbReference type="SMART" id="SM00408">
    <property type="entry name" value="IGc2"/>
    <property type="match status" value="2"/>
</dbReference>
<evidence type="ECO:0000259" key="5">
    <source>
        <dbReference type="PROSITE" id="PS50835"/>
    </source>
</evidence>
<evidence type="ECO:0000256" key="2">
    <source>
        <dbReference type="ARBA" id="ARBA00023157"/>
    </source>
</evidence>
<proteinExistence type="predicted"/>
<evidence type="ECO:0000313" key="7">
    <source>
        <dbReference type="Proteomes" id="UP000596742"/>
    </source>
</evidence>
<evidence type="ECO:0000256" key="4">
    <source>
        <dbReference type="ARBA" id="ARBA00023319"/>
    </source>
</evidence>
<accession>A0A8B6BRC5</accession>
<keyword evidence="2" id="KW-1015">Disulfide bond</keyword>
<dbReference type="InterPro" id="IPR003598">
    <property type="entry name" value="Ig_sub2"/>
</dbReference>
<keyword evidence="1" id="KW-0732">Signal</keyword>
<dbReference type="PANTHER" id="PTHR44337:SF20">
    <property type="entry name" value="CARCINOEMBRYONIC ANTIGEN-RELATED CELL ADHESION MOLECULE 5-RELATED"/>
    <property type="match status" value="1"/>
</dbReference>
<dbReference type="SMART" id="SM00409">
    <property type="entry name" value="IG"/>
    <property type="match status" value="2"/>
</dbReference>
<keyword evidence="3" id="KW-0325">Glycoprotein</keyword>
<feature type="domain" description="Ig-like" evidence="5">
    <location>
        <begin position="25"/>
        <end position="100"/>
    </location>
</feature>
<dbReference type="InterPro" id="IPR013783">
    <property type="entry name" value="Ig-like_fold"/>
</dbReference>
<dbReference type="Pfam" id="PF13895">
    <property type="entry name" value="Ig_2"/>
    <property type="match status" value="2"/>
</dbReference>
<dbReference type="SUPFAM" id="SSF48726">
    <property type="entry name" value="Immunoglobulin"/>
    <property type="match status" value="2"/>
</dbReference>
<feature type="domain" description="Ig-like" evidence="5">
    <location>
        <begin position="103"/>
        <end position="185"/>
    </location>
</feature>
<sequence>MRCFSTGQNKETLATIAAIPSNVHPNNMIYSVNEGSIFGPLKCTASCSPPCTFRWVGPVSMINSSELIIDNAALIDNGTYQCEATNTMGSSKGHSDIIINYGPKQVILSPNETSYEFNEDSDVPNVTCTADCQPDCTFTWITPNDEVLSTEILSLTEIQRNQAGIYQCNASNVVVNMVSNDVTISVRCTYSYQCVIINYKQQEFKTEAQITTDIFIED</sequence>
<dbReference type="InterPro" id="IPR036179">
    <property type="entry name" value="Ig-like_dom_sf"/>
</dbReference>
<dbReference type="AlphaFoldDB" id="A0A8B6BRC5"/>
<dbReference type="OrthoDB" id="6137069at2759"/>
<dbReference type="EMBL" id="UYJE01000595">
    <property type="protein sequence ID" value="VDH94468.1"/>
    <property type="molecule type" value="Genomic_DNA"/>
</dbReference>
<keyword evidence="4" id="KW-0393">Immunoglobulin domain</keyword>
<evidence type="ECO:0000256" key="1">
    <source>
        <dbReference type="ARBA" id="ARBA00022729"/>
    </source>
</evidence>
<dbReference type="Proteomes" id="UP000596742">
    <property type="component" value="Unassembled WGS sequence"/>
</dbReference>
<evidence type="ECO:0000256" key="3">
    <source>
        <dbReference type="ARBA" id="ARBA00023180"/>
    </source>
</evidence>
<organism evidence="6 7">
    <name type="scientific">Mytilus galloprovincialis</name>
    <name type="common">Mediterranean mussel</name>
    <dbReference type="NCBI Taxonomy" id="29158"/>
    <lineage>
        <taxon>Eukaryota</taxon>
        <taxon>Metazoa</taxon>
        <taxon>Spiralia</taxon>
        <taxon>Lophotrochozoa</taxon>
        <taxon>Mollusca</taxon>
        <taxon>Bivalvia</taxon>
        <taxon>Autobranchia</taxon>
        <taxon>Pteriomorphia</taxon>
        <taxon>Mytilida</taxon>
        <taxon>Mytiloidea</taxon>
        <taxon>Mytilidae</taxon>
        <taxon>Mytilinae</taxon>
        <taxon>Mytilus</taxon>
    </lineage>
</organism>
<dbReference type="InterPro" id="IPR007110">
    <property type="entry name" value="Ig-like_dom"/>
</dbReference>
<keyword evidence="7" id="KW-1185">Reference proteome</keyword>
<comment type="caution">
    <text evidence="6">The sequence shown here is derived from an EMBL/GenBank/DDBJ whole genome shotgun (WGS) entry which is preliminary data.</text>
</comment>
<evidence type="ECO:0000313" key="6">
    <source>
        <dbReference type="EMBL" id="VDH94468.1"/>
    </source>
</evidence>
<name>A0A8B6BRC5_MYTGA</name>
<dbReference type="PROSITE" id="PS50835">
    <property type="entry name" value="IG_LIKE"/>
    <property type="match status" value="2"/>
</dbReference>
<reference evidence="6" key="1">
    <citation type="submission" date="2018-11" db="EMBL/GenBank/DDBJ databases">
        <authorList>
            <person name="Alioto T."/>
            <person name="Alioto T."/>
        </authorList>
    </citation>
    <scope>NUCLEOTIDE SEQUENCE</scope>
</reference>
<dbReference type="Gene3D" id="2.60.40.10">
    <property type="entry name" value="Immunoglobulins"/>
    <property type="match status" value="2"/>
</dbReference>
<dbReference type="InterPro" id="IPR003599">
    <property type="entry name" value="Ig_sub"/>
</dbReference>
<protein>
    <recommendedName>
        <fullName evidence="5">Ig-like domain-containing protein</fullName>
    </recommendedName>
</protein>
<gene>
    <name evidence="6" type="ORF">MGAL_10B013225</name>
</gene>